<dbReference type="Pfam" id="PF02518">
    <property type="entry name" value="HATPase_c"/>
    <property type="match status" value="1"/>
</dbReference>
<keyword evidence="6 10" id="KW-0418">Kinase</keyword>
<dbReference type="Pfam" id="PF00512">
    <property type="entry name" value="HisKA"/>
    <property type="match status" value="1"/>
</dbReference>
<evidence type="ECO:0000256" key="7">
    <source>
        <dbReference type="ARBA" id="ARBA00022840"/>
    </source>
</evidence>
<evidence type="ECO:0000313" key="10">
    <source>
        <dbReference type="EMBL" id="MCZ8513511.1"/>
    </source>
</evidence>
<dbReference type="InterPro" id="IPR003594">
    <property type="entry name" value="HATPase_dom"/>
</dbReference>
<dbReference type="PANTHER" id="PTHR43065">
    <property type="entry name" value="SENSOR HISTIDINE KINASE"/>
    <property type="match status" value="1"/>
</dbReference>
<dbReference type="Gene3D" id="1.10.287.130">
    <property type="match status" value="1"/>
</dbReference>
<dbReference type="InterPro" id="IPR005467">
    <property type="entry name" value="His_kinase_dom"/>
</dbReference>
<keyword evidence="3" id="KW-0597">Phosphoprotein</keyword>
<dbReference type="InterPro" id="IPR003661">
    <property type="entry name" value="HisK_dim/P_dom"/>
</dbReference>
<keyword evidence="8" id="KW-0902">Two-component regulatory system</keyword>
<dbReference type="SUPFAM" id="SSF47384">
    <property type="entry name" value="Homodimeric domain of signal transducing histidine kinase"/>
    <property type="match status" value="1"/>
</dbReference>
<dbReference type="PANTHER" id="PTHR43065:SF10">
    <property type="entry name" value="PEROXIDE STRESS-ACTIVATED HISTIDINE KINASE MAK3"/>
    <property type="match status" value="1"/>
</dbReference>
<evidence type="ECO:0000256" key="5">
    <source>
        <dbReference type="ARBA" id="ARBA00022741"/>
    </source>
</evidence>
<comment type="catalytic activity">
    <reaction evidence="1">
        <text>ATP + protein L-histidine = ADP + protein N-phospho-L-histidine.</text>
        <dbReference type="EC" id="2.7.13.3"/>
    </reaction>
</comment>
<dbReference type="CDD" id="cd00082">
    <property type="entry name" value="HisKA"/>
    <property type="match status" value="1"/>
</dbReference>
<protein>
    <recommendedName>
        <fullName evidence="2">histidine kinase</fullName>
        <ecNumber evidence="2">2.7.13.3</ecNumber>
    </recommendedName>
</protein>
<dbReference type="Proteomes" id="UP001527882">
    <property type="component" value="Unassembled WGS sequence"/>
</dbReference>
<name>A0ABT4Q9K8_9BACL</name>
<dbReference type="PROSITE" id="PS50109">
    <property type="entry name" value="HIS_KIN"/>
    <property type="match status" value="1"/>
</dbReference>
<keyword evidence="5" id="KW-0547">Nucleotide-binding</keyword>
<evidence type="ECO:0000313" key="11">
    <source>
        <dbReference type="Proteomes" id="UP001527882"/>
    </source>
</evidence>
<dbReference type="SUPFAM" id="SSF55874">
    <property type="entry name" value="ATPase domain of HSP90 chaperone/DNA topoisomerase II/histidine kinase"/>
    <property type="match status" value="1"/>
</dbReference>
<dbReference type="EC" id="2.7.13.3" evidence="2"/>
<dbReference type="Gene3D" id="3.30.565.10">
    <property type="entry name" value="Histidine kinase-like ATPase, C-terminal domain"/>
    <property type="match status" value="1"/>
</dbReference>
<evidence type="ECO:0000259" key="9">
    <source>
        <dbReference type="PROSITE" id="PS50109"/>
    </source>
</evidence>
<organism evidence="10 11">
    <name type="scientific">Paenibacillus gyeongsangnamensis</name>
    <dbReference type="NCBI Taxonomy" id="3388067"/>
    <lineage>
        <taxon>Bacteria</taxon>
        <taxon>Bacillati</taxon>
        <taxon>Bacillota</taxon>
        <taxon>Bacilli</taxon>
        <taxon>Bacillales</taxon>
        <taxon>Paenibacillaceae</taxon>
        <taxon>Paenibacillus</taxon>
    </lineage>
</organism>
<dbReference type="PRINTS" id="PR00344">
    <property type="entry name" value="BCTRLSENSOR"/>
</dbReference>
<reference evidence="10 11" key="1">
    <citation type="submission" date="2022-12" db="EMBL/GenBank/DDBJ databases">
        <title>Draft genome sequence of Paenibacillus sp. dW9.</title>
        <authorList>
            <person name="Choi E.-W."/>
            <person name="Kim D.-U."/>
        </authorList>
    </citation>
    <scope>NUCLEOTIDE SEQUENCE [LARGE SCALE GENOMIC DNA]</scope>
    <source>
        <strain evidence="11">dW9</strain>
    </source>
</reference>
<dbReference type="InterPro" id="IPR036097">
    <property type="entry name" value="HisK_dim/P_sf"/>
</dbReference>
<evidence type="ECO:0000256" key="1">
    <source>
        <dbReference type="ARBA" id="ARBA00000085"/>
    </source>
</evidence>
<dbReference type="EMBL" id="JAQAGZ010000008">
    <property type="protein sequence ID" value="MCZ8513511.1"/>
    <property type="molecule type" value="Genomic_DNA"/>
</dbReference>
<evidence type="ECO:0000256" key="2">
    <source>
        <dbReference type="ARBA" id="ARBA00012438"/>
    </source>
</evidence>
<dbReference type="GO" id="GO:0016301">
    <property type="term" value="F:kinase activity"/>
    <property type="evidence" value="ECO:0007669"/>
    <property type="project" value="UniProtKB-KW"/>
</dbReference>
<feature type="domain" description="Histidine kinase" evidence="9">
    <location>
        <begin position="172"/>
        <end position="384"/>
    </location>
</feature>
<keyword evidence="7" id="KW-0067">ATP-binding</keyword>
<gene>
    <name evidence="10" type="ORF">O9H85_13925</name>
</gene>
<dbReference type="RefSeq" id="WP_269882032.1">
    <property type="nucleotide sequence ID" value="NZ_JAQAGZ010000008.1"/>
</dbReference>
<dbReference type="SMART" id="SM00387">
    <property type="entry name" value="HATPase_c"/>
    <property type="match status" value="1"/>
</dbReference>
<keyword evidence="11" id="KW-1185">Reference proteome</keyword>
<evidence type="ECO:0000256" key="8">
    <source>
        <dbReference type="ARBA" id="ARBA00023012"/>
    </source>
</evidence>
<dbReference type="InterPro" id="IPR004358">
    <property type="entry name" value="Sig_transdc_His_kin-like_C"/>
</dbReference>
<comment type="caution">
    <text evidence="10">The sequence shown here is derived from an EMBL/GenBank/DDBJ whole genome shotgun (WGS) entry which is preliminary data.</text>
</comment>
<accession>A0ABT4Q9K8</accession>
<dbReference type="SMART" id="SM00388">
    <property type="entry name" value="HisKA"/>
    <property type="match status" value="1"/>
</dbReference>
<dbReference type="InterPro" id="IPR036890">
    <property type="entry name" value="HATPase_C_sf"/>
</dbReference>
<sequence length="385" mass="43859">MLCGGAKKPAMDTWENGLRYLRQNKDTIMQTWADMLIEAFPDQYSKTELIRSAELYFQFTTDLDQPAESHPVLDLLPRWCSHLVERETPLSHLVRSSCCWRQAMHQVLRQSGPDESPDLSLWMAADRRIDMFLELVCQGYNELSSSKLIDKEKALNQLHDDRLNLIGKMAASMAHEIRNPLTSIKGFLKLVGEQLPEGTSGKVRTYLRLIENEFENIHMQITGFLSFSKRRVIEEPRVTMASKHLLESVISLLNPRLLSENVRLSLLIGEDVGLSVQKVAVQQVIANIINNGLDALLPVKYEKEMNIHAFRDEERYIIDISNNGPSIPPEIRQKLFEPFVTDKEEGTGLGLAICKTIMHKNGGEIAFHTSPERTSFQLSFEIEPT</sequence>
<evidence type="ECO:0000256" key="4">
    <source>
        <dbReference type="ARBA" id="ARBA00022679"/>
    </source>
</evidence>
<evidence type="ECO:0000256" key="6">
    <source>
        <dbReference type="ARBA" id="ARBA00022777"/>
    </source>
</evidence>
<keyword evidence="4" id="KW-0808">Transferase</keyword>
<evidence type="ECO:0000256" key="3">
    <source>
        <dbReference type="ARBA" id="ARBA00022553"/>
    </source>
</evidence>
<proteinExistence type="predicted"/>